<dbReference type="PANTHER" id="PTHR42202:SF1">
    <property type="entry name" value="GTP CYCLOHYDROLASE III"/>
    <property type="match status" value="1"/>
</dbReference>
<dbReference type="Proteomes" id="UP000024332">
    <property type="component" value="Unassembled WGS sequence"/>
</dbReference>
<dbReference type="OrthoDB" id="25211at2157"/>
<protein>
    <recommendedName>
        <fullName evidence="3 4">GTP cyclohydrolase III</fullName>
        <ecNumber evidence="3 4">3.5.4.29</ecNumber>
    </recommendedName>
</protein>
<comment type="function">
    <text evidence="3 4">Catalyzes the formation of 2-amino-5-formylamino-6-ribofuranosylamino-4(3H)-pyrimidinone ribonucleotide monophosphate and inorganic phosphate from GTP. Also has an independent pyrophosphate phosphohydrolase activity.</text>
</comment>
<comment type="caution">
    <text evidence="5">The sequence shown here is derived from an EMBL/GenBank/DDBJ whole genome shotgun (WGS) entry which is preliminary data.</text>
</comment>
<dbReference type="STRING" id="1160895.CM19_09720"/>
<reference evidence="5 6" key="1">
    <citation type="submission" date="2014-03" db="EMBL/GenBank/DDBJ databases">
        <title>Draft genome sequence of the novel thermoacidophilic archaea Acidianus copahuensis ALE1 strain, isolated from Copahue volcanic area in Neuquen Argentina.</title>
        <authorList>
            <person name="Urbieta M.S."/>
            <person name="Rascovan N."/>
            <person name="Castro C."/>
            <person name="Revale S."/>
            <person name="Giaveno M.A."/>
            <person name="Vazquez M.P."/>
            <person name="Donati E.R."/>
        </authorList>
    </citation>
    <scope>NUCLEOTIDE SEQUENCE [LARGE SCALE GENOMIC DNA]</scope>
    <source>
        <strain evidence="5 6">ALE1</strain>
    </source>
</reference>
<evidence type="ECO:0000313" key="6">
    <source>
        <dbReference type="Proteomes" id="UP000024332"/>
    </source>
</evidence>
<dbReference type="Gene3D" id="3.30.70.1230">
    <property type="entry name" value="Nucleotide cyclase"/>
    <property type="match status" value="1"/>
</dbReference>
<dbReference type="HAMAP" id="MF_00608">
    <property type="entry name" value="GTP_cyclohydro_3"/>
    <property type="match status" value="1"/>
</dbReference>
<evidence type="ECO:0000256" key="1">
    <source>
        <dbReference type="ARBA" id="ARBA00022801"/>
    </source>
</evidence>
<dbReference type="EC" id="3.5.4.29" evidence="3 4"/>
<evidence type="ECO:0000313" key="5">
    <source>
        <dbReference type="EMBL" id="EZQ03101.1"/>
    </source>
</evidence>
<evidence type="ECO:0000256" key="3">
    <source>
        <dbReference type="HAMAP-Rule" id="MF_00608"/>
    </source>
</evidence>
<sequence length="233" mass="26341">MKILVIEFINYREWTETLGTDREWIIQTTQHRLAASSNEIVSKEGSFLLPLRYDYYLIPVDGISEYQKLEIFKGISSISPLPIRACEEYGKTPLEAQTKATQCLDKLGEGRIEISTSRDEDVIVGHFDLNGFSNLSRQSVYEAFLKVNRIYTSITEMAKEIGGITQYLGGDNIIVLSTIDNISDLIDITKRITDVKLGIGRGKNPRLAMKGATSALETIRSNRELRWIVKSLM</sequence>
<dbReference type="PANTHER" id="PTHR42202">
    <property type="entry name" value="GTP CYCLOHYDROLASE III"/>
    <property type="match status" value="1"/>
</dbReference>
<keyword evidence="2 3" id="KW-0342">GTP-binding</keyword>
<accession>A0A031LLT1</accession>
<dbReference type="GO" id="GO:0043740">
    <property type="term" value="F:GTP cyclohydrolase IIa activity"/>
    <property type="evidence" value="ECO:0007669"/>
    <property type="project" value="UniProtKB-UniRule"/>
</dbReference>
<dbReference type="RefSeq" id="WP_048100149.1">
    <property type="nucleotide sequence ID" value="NZ_JFZT01000048.1"/>
</dbReference>
<dbReference type="InterPro" id="IPR029787">
    <property type="entry name" value="Nucleotide_cyclase"/>
</dbReference>
<dbReference type="InterPro" id="IPR043128">
    <property type="entry name" value="Rev_trsase/Diguanyl_cyclase"/>
</dbReference>
<dbReference type="Gene3D" id="3.30.70.270">
    <property type="match status" value="1"/>
</dbReference>
<dbReference type="EMBL" id="JFZT01000048">
    <property type="protein sequence ID" value="EZQ03101.1"/>
    <property type="molecule type" value="Genomic_DNA"/>
</dbReference>
<keyword evidence="1 3" id="KW-0378">Hydrolase</keyword>
<organism evidence="5 6">
    <name type="scientific">Candidatus Acidianus copahuensis</name>
    <dbReference type="NCBI Taxonomy" id="1160895"/>
    <lineage>
        <taxon>Archaea</taxon>
        <taxon>Thermoproteota</taxon>
        <taxon>Thermoprotei</taxon>
        <taxon>Sulfolobales</taxon>
        <taxon>Sulfolobaceae</taxon>
        <taxon>Acidianus</taxon>
    </lineage>
</organism>
<keyword evidence="6" id="KW-1185">Reference proteome</keyword>
<keyword evidence="3" id="KW-0547">Nucleotide-binding</keyword>
<proteinExistence type="inferred from homology"/>
<dbReference type="PIRSF" id="PIRSF009265">
    <property type="entry name" value="GTP_cyclohydro_3"/>
    <property type="match status" value="1"/>
</dbReference>
<dbReference type="InterPro" id="IPR007839">
    <property type="entry name" value="GTP_CycHdrlase_3"/>
</dbReference>
<gene>
    <name evidence="3" type="primary">gch3</name>
    <name evidence="5" type="ORF">CM19_09720</name>
</gene>
<comment type="similarity">
    <text evidence="3 4">Belongs to the archaeal-type GTP cyclohydrolase family.</text>
</comment>
<dbReference type="AlphaFoldDB" id="A0A031LLT1"/>
<name>A0A031LLT1_9CREN</name>
<evidence type="ECO:0000256" key="2">
    <source>
        <dbReference type="ARBA" id="ARBA00023134"/>
    </source>
</evidence>
<comment type="catalytic activity">
    <reaction evidence="3 4">
        <text>GTP + 3 H2O = 2-amino-5-formylamino-6-(5-phospho-D-ribosylamino)pyrimidin-4(3H)-one + 2 phosphate + 2 H(+)</text>
        <dbReference type="Rhea" id="RHEA:22468"/>
        <dbReference type="ChEBI" id="CHEBI:15377"/>
        <dbReference type="ChEBI" id="CHEBI:15378"/>
        <dbReference type="ChEBI" id="CHEBI:37565"/>
        <dbReference type="ChEBI" id="CHEBI:43474"/>
        <dbReference type="ChEBI" id="CHEBI:57258"/>
        <dbReference type="EC" id="3.5.4.29"/>
    </reaction>
</comment>
<evidence type="ECO:0000256" key="4">
    <source>
        <dbReference type="PIRNR" id="PIRNR009265"/>
    </source>
</evidence>
<dbReference type="GO" id="GO:0005525">
    <property type="term" value="F:GTP binding"/>
    <property type="evidence" value="ECO:0007669"/>
    <property type="project" value="UniProtKB-KW"/>
</dbReference>
<dbReference type="Pfam" id="PF05165">
    <property type="entry name" value="GCH_III"/>
    <property type="match status" value="1"/>
</dbReference>